<dbReference type="InterPro" id="IPR001853">
    <property type="entry name" value="DSBA-like_thioredoxin_dom"/>
</dbReference>
<evidence type="ECO:0000259" key="2">
    <source>
        <dbReference type="PROSITE" id="PS51352"/>
    </source>
</evidence>
<dbReference type="SUPFAM" id="SSF52833">
    <property type="entry name" value="Thioredoxin-like"/>
    <property type="match status" value="1"/>
</dbReference>
<dbReference type="GO" id="GO:0016491">
    <property type="term" value="F:oxidoreductase activity"/>
    <property type="evidence" value="ECO:0007669"/>
    <property type="project" value="InterPro"/>
</dbReference>
<gene>
    <name evidence="3" type="ORF">FLP30_04075</name>
</gene>
<protein>
    <submittedName>
        <fullName evidence="3">DsbA family protein</fullName>
    </submittedName>
</protein>
<dbReference type="InterPro" id="IPR041205">
    <property type="entry name" value="ScsC_N"/>
</dbReference>
<name>A0A5C1YPA6_9PROT</name>
<dbReference type="PROSITE" id="PS51352">
    <property type="entry name" value="THIOREDOXIN_2"/>
    <property type="match status" value="1"/>
</dbReference>
<dbReference type="AlphaFoldDB" id="A0A5C1YPA6"/>
<feature type="chain" id="PRO_5022743385" evidence="1">
    <location>
        <begin position="37"/>
        <end position="263"/>
    </location>
</feature>
<evidence type="ECO:0000313" key="4">
    <source>
        <dbReference type="Proteomes" id="UP000324536"/>
    </source>
</evidence>
<reference evidence="3 4" key="1">
    <citation type="submission" date="2019-09" db="EMBL/GenBank/DDBJ databases">
        <title>Genome sequencing of strain KACC 21233.</title>
        <authorList>
            <person name="Heo J."/>
            <person name="Kim S.-J."/>
            <person name="Kim J.-S."/>
            <person name="Hong S.-B."/>
            <person name="Kwon S.-W."/>
        </authorList>
    </citation>
    <scope>NUCLEOTIDE SEQUENCE [LARGE SCALE GENOMIC DNA]</scope>
    <source>
        <strain evidence="3 4">KACC 21233</strain>
    </source>
</reference>
<dbReference type="Gene3D" id="3.40.30.10">
    <property type="entry name" value="Glutaredoxin"/>
    <property type="match status" value="1"/>
</dbReference>
<evidence type="ECO:0000313" key="3">
    <source>
        <dbReference type="EMBL" id="QEO17019.1"/>
    </source>
</evidence>
<keyword evidence="4" id="KW-1185">Reference proteome</keyword>
<feature type="signal peptide" evidence="1">
    <location>
        <begin position="1"/>
        <end position="36"/>
    </location>
</feature>
<dbReference type="PANTHER" id="PTHR35272">
    <property type="entry name" value="THIOL:DISULFIDE INTERCHANGE PROTEIN DSBC-RELATED"/>
    <property type="match status" value="1"/>
</dbReference>
<dbReference type="PANTHER" id="PTHR35272:SF3">
    <property type="entry name" value="THIOL:DISULFIDE INTERCHANGE PROTEIN DSBC"/>
    <property type="match status" value="1"/>
</dbReference>
<keyword evidence="1" id="KW-0732">Signal</keyword>
<dbReference type="Pfam" id="PF01323">
    <property type="entry name" value="DSBA"/>
    <property type="match status" value="1"/>
</dbReference>
<dbReference type="InterPro" id="IPR051470">
    <property type="entry name" value="Thiol:disulfide_interchange"/>
</dbReference>
<dbReference type="OrthoDB" id="9780147at2"/>
<feature type="domain" description="Thioredoxin" evidence="2">
    <location>
        <begin position="75"/>
        <end position="260"/>
    </location>
</feature>
<dbReference type="CDD" id="cd03023">
    <property type="entry name" value="DsbA_Com1_like"/>
    <property type="match status" value="1"/>
</dbReference>
<dbReference type="Pfam" id="PF18312">
    <property type="entry name" value="ScsC_N"/>
    <property type="match status" value="1"/>
</dbReference>
<dbReference type="InterPro" id="IPR036249">
    <property type="entry name" value="Thioredoxin-like_sf"/>
</dbReference>
<organism evidence="3 4">
    <name type="scientific">Acetobacter vaccinii</name>
    <dbReference type="NCBI Taxonomy" id="2592655"/>
    <lineage>
        <taxon>Bacteria</taxon>
        <taxon>Pseudomonadati</taxon>
        <taxon>Pseudomonadota</taxon>
        <taxon>Alphaproteobacteria</taxon>
        <taxon>Acetobacterales</taxon>
        <taxon>Acetobacteraceae</taxon>
        <taxon>Acetobacter</taxon>
    </lineage>
</organism>
<sequence>MDTHSMLKSFSLRARQATMAAVATLLAMGATTPARAADSSFTPAQRAEIVTIMREALKTDPTILSEAITALQNKASAQKAASALDVVRRNPAQFGQSTTDVVLGNPHGTLSVVEFYDPRCPYCRKVLADLDTLAASEPQLRLVEKVIPVLGPNSVLDSQAIMAAGLQNAYLPFQKALMTDTGAPGPDRIRRVAKQAGLDADRLLRDMKSPAVTSALSHNVALARSIDLDGTPTFIIGEQEIIPGAVSLEDLKASLAKLKQHTH</sequence>
<proteinExistence type="predicted"/>
<dbReference type="Proteomes" id="UP000324536">
    <property type="component" value="Chromosome"/>
</dbReference>
<accession>A0A5C1YPA6</accession>
<evidence type="ECO:0000256" key="1">
    <source>
        <dbReference type="SAM" id="SignalP"/>
    </source>
</evidence>
<dbReference type="EMBL" id="CP043506">
    <property type="protein sequence ID" value="QEO17019.1"/>
    <property type="molecule type" value="Genomic_DNA"/>
</dbReference>
<dbReference type="InterPro" id="IPR013766">
    <property type="entry name" value="Thioredoxin_domain"/>
</dbReference>
<dbReference type="KEGG" id="acek:FLP30_04075"/>